<evidence type="ECO:0000256" key="1">
    <source>
        <dbReference type="ARBA" id="ARBA00000707"/>
    </source>
</evidence>
<dbReference type="InterPro" id="IPR042468">
    <property type="entry name" value="Peptidase_C65_otubain_sub1"/>
</dbReference>
<keyword evidence="5" id="KW-0378">Hydrolase</keyword>
<organism evidence="8 9">
    <name type="scientific">Anaeramoeba ignava</name>
    <name type="common">Anaerobic marine amoeba</name>
    <dbReference type="NCBI Taxonomy" id="1746090"/>
    <lineage>
        <taxon>Eukaryota</taxon>
        <taxon>Metamonada</taxon>
        <taxon>Anaeramoebidae</taxon>
        <taxon>Anaeramoeba</taxon>
    </lineage>
</organism>
<evidence type="ECO:0000259" key="7">
    <source>
        <dbReference type="PROSITE" id="PS50802"/>
    </source>
</evidence>
<reference evidence="8" key="1">
    <citation type="submission" date="2022-10" db="EMBL/GenBank/DDBJ databases">
        <title>Novel sulphate-reducing endosymbionts in the free-living metamonad Anaeramoeba.</title>
        <authorList>
            <person name="Jerlstrom-Hultqvist J."/>
            <person name="Cepicka I."/>
            <person name="Gallot-Lavallee L."/>
            <person name="Salas-Leiva D."/>
            <person name="Curtis B.A."/>
            <person name="Zahonova K."/>
            <person name="Pipaliya S."/>
            <person name="Dacks J."/>
            <person name="Roger A.J."/>
        </authorList>
    </citation>
    <scope>NUCLEOTIDE SEQUENCE</scope>
    <source>
        <strain evidence="8">BMAN</strain>
    </source>
</reference>
<dbReference type="Gene3D" id="1.20.1300.20">
    <property type="entry name" value="Peptidase C65 Otubain, subdomain 2"/>
    <property type="match status" value="1"/>
</dbReference>
<dbReference type="PANTHER" id="PTHR12931">
    <property type="entry name" value="UBIQUITIN THIOLESTERASE PROTEIN OTUB"/>
    <property type="match status" value="1"/>
</dbReference>
<keyword evidence="4" id="KW-0833">Ubl conjugation pathway</keyword>
<dbReference type="AlphaFoldDB" id="A0A9Q0LKP8"/>
<evidence type="ECO:0000256" key="5">
    <source>
        <dbReference type="ARBA" id="ARBA00022801"/>
    </source>
</evidence>
<keyword evidence="9" id="KW-1185">Reference proteome</keyword>
<accession>A0A9Q0LKP8</accession>
<evidence type="ECO:0000256" key="6">
    <source>
        <dbReference type="ARBA" id="ARBA00022807"/>
    </source>
</evidence>
<dbReference type="InterPro" id="IPR038765">
    <property type="entry name" value="Papain-like_cys_pep_sf"/>
</dbReference>
<dbReference type="CDD" id="cd22749">
    <property type="entry name" value="Otubain_C65"/>
    <property type="match status" value="1"/>
</dbReference>
<evidence type="ECO:0000256" key="3">
    <source>
        <dbReference type="ARBA" id="ARBA00022670"/>
    </source>
</evidence>
<comment type="catalytic activity">
    <reaction evidence="1">
        <text>Thiol-dependent hydrolysis of ester, thioester, amide, peptide and isopeptide bonds formed by the C-terminal Gly of ubiquitin (a 76-residue protein attached to proteins as an intracellular targeting signal).</text>
        <dbReference type="EC" id="3.4.19.12"/>
    </reaction>
</comment>
<dbReference type="GO" id="GO:0071108">
    <property type="term" value="P:protein K48-linked deubiquitination"/>
    <property type="evidence" value="ECO:0007669"/>
    <property type="project" value="TreeGrafter"/>
</dbReference>
<dbReference type="OrthoDB" id="18915at2759"/>
<dbReference type="Gene3D" id="3.30.200.60">
    <property type="entry name" value="Peptidase C65 Otubain, subdomain 1"/>
    <property type="match status" value="1"/>
</dbReference>
<dbReference type="Proteomes" id="UP001149090">
    <property type="component" value="Unassembled WGS sequence"/>
</dbReference>
<dbReference type="OMA" id="ADHVQIT"/>
<dbReference type="GO" id="GO:0005634">
    <property type="term" value="C:nucleus"/>
    <property type="evidence" value="ECO:0007669"/>
    <property type="project" value="TreeGrafter"/>
</dbReference>
<dbReference type="GO" id="GO:0043130">
    <property type="term" value="F:ubiquitin binding"/>
    <property type="evidence" value="ECO:0007669"/>
    <property type="project" value="TreeGrafter"/>
</dbReference>
<dbReference type="InterPro" id="IPR019400">
    <property type="entry name" value="Peptidase_C65_otubain"/>
</dbReference>
<evidence type="ECO:0000256" key="2">
    <source>
        <dbReference type="ARBA" id="ARBA00012759"/>
    </source>
</evidence>
<dbReference type="PROSITE" id="PS50802">
    <property type="entry name" value="OTU"/>
    <property type="match status" value="1"/>
</dbReference>
<gene>
    <name evidence="8" type="ORF">M0811_08860</name>
</gene>
<keyword evidence="3" id="KW-0645">Protease</keyword>
<dbReference type="GO" id="GO:0006508">
    <property type="term" value="P:proteolysis"/>
    <property type="evidence" value="ECO:0007669"/>
    <property type="project" value="UniProtKB-KW"/>
</dbReference>
<sequence length="256" mass="30100">MEPVNPMLIFKQMDEIKDEIKSKQPLVGSIENLINISQEYKETNPIFEKRIIELSKEFPKVQRMRADGNCFYRGFFYALFLFLIQSNDKDSLTYFQKKFAFFRTKLEKRYGEFIMEMFCDSIDDVLLSIEQKTLDEEKLLDLFNEQMTSESIVAYARFLTSTYISENQSTFSFYVPMGMTVSEYCKQNIEPMEQEADHPEIFSLSSALLDESTGLAIQKIDGKVNENYQTLIFPNQDSNPKFNLLYRPGHYDILFK</sequence>
<protein>
    <recommendedName>
        <fullName evidence="2">ubiquitinyl hydrolase 1</fullName>
        <ecNumber evidence="2">3.4.19.12</ecNumber>
    </recommendedName>
</protein>
<dbReference type="GO" id="GO:0004843">
    <property type="term" value="F:cysteine-type deubiquitinase activity"/>
    <property type="evidence" value="ECO:0007669"/>
    <property type="project" value="UniProtKB-EC"/>
</dbReference>
<keyword evidence="6" id="KW-0788">Thiol protease</keyword>
<dbReference type="Pfam" id="PF10275">
    <property type="entry name" value="Peptidase_C65"/>
    <property type="match status" value="1"/>
</dbReference>
<dbReference type="EMBL" id="JAPDFW010000076">
    <property type="protein sequence ID" value="KAJ5073178.1"/>
    <property type="molecule type" value="Genomic_DNA"/>
</dbReference>
<evidence type="ECO:0000313" key="8">
    <source>
        <dbReference type="EMBL" id="KAJ5073178.1"/>
    </source>
</evidence>
<comment type="caution">
    <text evidence="8">The sequence shown here is derived from an EMBL/GenBank/DDBJ whole genome shotgun (WGS) entry which is preliminary data.</text>
</comment>
<dbReference type="InterPro" id="IPR042467">
    <property type="entry name" value="Peptidase_C65_otubain_sub2"/>
</dbReference>
<feature type="domain" description="OTU" evidence="7">
    <location>
        <begin position="59"/>
        <end position="256"/>
    </location>
</feature>
<evidence type="ECO:0000313" key="9">
    <source>
        <dbReference type="Proteomes" id="UP001149090"/>
    </source>
</evidence>
<dbReference type="InterPro" id="IPR003323">
    <property type="entry name" value="OTU_dom"/>
</dbReference>
<dbReference type="PANTHER" id="PTHR12931:SF15">
    <property type="entry name" value="UBIQUITIN THIOESTERASE OTUBAIN-LIKE"/>
    <property type="match status" value="1"/>
</dbReference>
<name>A0A9Q0LKP8_ANAIG</name>
<evidence type="ECO:0000256" key="4">
    <source>
        <dbReference type="ARBA" id="ARBA00022786"/>
    </source>
</evidence>
<proteinExistence type="predicted"/>
<dbReference type="EC" id="3.4.19.12" evidence="2"/>
<dbReference type="SUPFAM" id="SSF54001">
    <property type="entry name" value="Cysteine proteinases"/>
    <property type="match status" value="1"/>
</dbReference>